<name>A0A5S4FNJ9_9ACTN</name>
<feature type="non-terminal residue" evidence="1">
    <location>
        <position position="149"/>
    </location>
</feature>
<dbReference type="Proteomes" id="UP000306628">
    <property type="component" value="Unassembled WGS sequence"/>
</dbReference>
<proteinExistence type="predicted"/>
<accession>A0A5S4FNJ9</accession>
<dbReference type="AlphaFoldDB" id="A0A5S4FNJ9"/>
<organism evidence="1 2">
    <name type="scientific">Nonomuraea zeae</name>
    <dbReference type="NCBI Taxonomy" id="1642303"/>
    <lineage>
        <taxon>Bacteria</taxon>
        <taxon>Bacillati</taxon>
        <taxon>Actinomycetota</taxon>
        <taxon>Actinomycetes</taxon>
        <taxon>Streptosporangiales</taxon>
        <taxon>Streptosporangiaceae</taxon>
        <taxon>Nonomuraea</taxon>
    </lineage>
</organism>
<keyword evidence="2" id="KW-1185">Reference proteome</keyword>
<comment type="caution">
    <text evidence="1">The sequence shown here is derived from an EMBL/GenBank/DDBJ whole genome shotgun (WGS) entry which is preliminary data.</text>
</comment>
<evidence type="ECO:0000313" key="1">
    <source>
        <dbReference type="EMBL" id="TMR22327.1"/>
    </source>
</evidence>
<evidence type="ECO:0000313" key="2">
    <source>
        <dbReference type="Proteomes" id="UP000306628"/>
    </source>
</evidence>
<dbReference type="EMBL" id="VCKX01000278">
    <property type="protein sequence ID" value="TMR22327.1"/>
    <property type="molecule type" value="Genomic_DNA"/>
</dbReference>
<gene>
    <name evidence="1" type="ORF">ETD85_49660</name>
</gene>
<sequence length="149" mass="16915">MDRPLPYLEQGNIYFVPVLRHHLNFAVQVQQAARLLRLGEQDLVVVGLPESVREPTLEAVRTKLPRVSLIISSLSDSDQREVFPVTPCDGIVEAIRIATERNVPLRFIDQEIAPGHLVDHFCLADEDWPDDGLALEHGAEWYLDLITER</sequence>
<dbReference type="RefSeq" id="WP_206059366.1">
    <property type="nucleotide sequence ID" value="NZ_VCKX01000278.1"/>
</dbReference>
<protein>
    <submittedName>
        <fullName evidence="1">Uncharacterized protein</fullName>
    </submittedName>
</protein>
<reference evidence="1 2" key="1">
    <citation type="submission" date="2019-05" db="EMBL/GenBank/DDBJ databases">
        <title>Draft genome sequence of Nonomuraea zeae DSM 100528.</title>
        <authorList>
            <person name="Saricaoglu S."/>
            <person name="Isik K."/>
        </authorList>
    </citation>
    <scope>NUCLEOTIDE SEQUENCE [LARGE SCALE GENOMIC DNA]</scope>
    <source>
        <strain evidence="1 2">DSM 100528</strain>
    </source>
</reference>